<feature type="domain" description="Thioesterase" evidence="3">
    <location>
        <begin position="64"/>
        <end position="142"/>
    </location>
</feature>
<evidence type="ECO:0000313" key="4">
    <source>
        <dbReference type="EMBL" id="CEP11022.1"/>
    </source>
</evidence>
<dbReference type="NCBIfam" id="TIGR00369">
    <property type="entry name" value="unchar_dom_1"/>
    <property type="match status" value="1"/>
</dbReference>
<dbReference type="Gene3D" id="3.10.129.10">
    <property type="entry name" value="Hotdog Thioesterase"/>
    <property type="match status" value="1"/>
</dbReference>
<dbReference type="STRING" id="35722.A0A0B7N0T0"/>
<proteinExistence type="inferred from homology"/>
<evidence type="ECO:0000256" key="1">
    <source>
        <dbReference type="ARBA" id="ARBA00008324"/>
    </source>
</evidence>
<evidence type="ECO:0000256" key="2">
    <source>
        <dbReference type="ARBA" id="ARBA00022801"/>
    </source>
</evidence>
<dbReference type="SUPFAM" id="SSF54637">
    <property type="entry name" value="Thioesterase/thiol ester dehydrase-isomerase"/>
    <property type="match status" value="1"/>
</dbReference>
<dbReference type="CDD" id="cd03443">
    <property type="entry name" value="PaaI_thioesterase"/>
    <property type="match status" value="1"/>
</dbReference>
<dbReference type="InterPro" id="IPR039298">
    <property type="entry name" value="ACOT13"/>
</dbReference>
<name>A0A0B7N0T0_9FUNG</name>
<dbReference type="PANTHER" id="PTHR21660:SF1">
    <property type="entry name" value="ACYL-COENZYME A THIOESTERASE 13"/>
    <property type="match status" value="1"/>
</dbReference>
<evidence type="ECO:0000259" key="3">
    <source>
        <dbReference type="Pfam" id="PF03061"/>
    </source>
</evidence>
<dbReference type="Proteomes" id="UP000054107">
    <property type="component" value="Unassembled WGS sequence"/>
</dbReference>
<evidence type="ECO:0000313" key="5">
    <source>
        <dbReference type="Proteomes" id="UP000054107"/>
    </source>
</evidence>
<dbReference type="PANTHER" id="PTHR21660">
    <property type="entry name" value="THIOESTERASE SUPERFAMILY MEMBER-RELATED"/>
    <property type="match status" value="1"/>
</dbReference>
<sequence length="156" mass="17578">MQINKDAANKYPKLQEMVDYYNKKADGPTFWEHSVEKYLSITDAKPNILTWEFKVEECHCNQLGNLHGGCVATLIDICSSFAILVGTGKQWTMIGVSTDLSVAYLSGVSEGDVIRLECEVQRVGKNLANIFTKVYDQKNRLCYSGSHTKYNIDSRL</sequence>
<dbReference type="AlphaFoldDB" id="A0A0B7N0T0"/>
<keyword evidence="5" id="KW-1185">Reference proteome</keyword>
<gene>
    <name evidence="4" type="primary">PARPA_04823.1 scaffold 15686</name>
</gene>
<protein>
    <recommendedName>
        <fullName evidence="3">Thioesterase domain-containing protein</fullName>
    </recommendedName>
</protein>
<dbReference type="InterPro" id="IPR006683">
    <property type="entry name" value="Thioestr_dom"/>
</dbReference>
<dbReference type="EMBL" id="LN725634">
    <property type="protein sequence ID" value="CEP11022.1"/>
    <property type="molecule type" value="Genomic_DNA"/>
</dbReference>
<organism evidence="4 5">
    <name type="scientific">Parasitella parasitica</name>
    <dbReference type="NCBI Taxonomy" id="35722"/>
    <lineage>
        <taxon>Eukaryota</taxon>
        <taxon>Fungi</taxon>
        <taxon>Fungi incertae sedis</taxon>
        <taxon>Mucoromycota</taxon>
        <taxon>Mucoromycotina</taxon>
        <taxon>Mucoromycetes</taxon>
        <taxon>Mucorales</taxon>
        <taxon>Mucorineae</taxon>
        <taxon>Mucoraceae</taxon>
        <taxon>Parasitella</taxon>
    </lineage>
</organism>
<dbReference type="OrthoDB" id="46529at2759"/>
<accession>A0A0B7N0T0</accession>
<dbReference type="Pfam" id="PF03061">
    <property type="entry name" value="4HBT"/>
    <property type="match status" value="1"/>
</dbReference>
<comment type="similarity">
    <text evidence="1">Belongs to the thioesterase PaaI family.</text>
</comment>
<dbReference type="InterPro" id="IPR003736">
    <property type="entry name" value="PAAI_dom"/>
</dbReference>
<reference evidence="4 5" key="1">
    <citation type="submission" date="2014-09" db="EMBL/GenBank/DDBJ databases">
        <authorList>
            <person name="Ellenberger Sabrina"/>
        </authorList>
    </citation>
    <scope>NUCLEOTIDE SEQUENCE [LARGE SCALE GENOMIC DNA]</scope>
    <source>
        <strain evidence="4 5">CBS 412.66</strain>
    </source>
</reference>
<keyword evidence="2" id="KW-0378">Hydrolase</keyword>
<dbReference type="GO" id="GO:0047617">
    <property type="term" value="F:fatty acyl-CoA hydrolase activity"/>
    <property type="evidence" value="ECO:0007669"/>
    <property type="project" value="InterPro"/>
</dbReference>
<dbReference type="InterPro" id="IPR029069">
    <property type="entry name" value="HotDog_dom_sf"/>
</dbReference>